<keyword evidence="2" id="KW-1185">Reference proteome</keyword>
<dbReference type="RefSeq" id="WP_249304794.1">
    <property type="nucleotide sequence ID" value="NZ_JACRSW010000029.1"/>
</dbReference>
<name>A0ABR7MUQ6_9FIRM</name>
<sequence>MESKANTKQKDNMQENNRFNNDKIYKNIKLPLKSLALFIFIMSFAIDKLYSCAYHVNDAPAQVSAAPVVPTSSPFIDANTCTLVTYDKIQTGSFAGSYVLLDIVIGNIKDNKLIESVSFDAYYKTQNGYFKDEDILIDYSEQPKFKKIRNLKNGTTIRSCLYVETDNSFGDEIASYKVLKKKRLDIHKLKTIAKKRLK</sequence>
<reference evidence="1 2" key="1">
    <citation type="submission" date="2020-08" db="EMBL/GenBank/DDBJ databases">
        <title>Genome public.</title>
        <authorList>
            <person name="Liu C."/>
            <person name="Sun Q."/>
        </authorList>
    </citation>
    <scope>NUCLEOTIDE SEQUENCE [LARGE SCALE GENOMIC DNA]</scope>
    <source>
        <strain evidence="1 2">BX3</strain>
    </source>
</reference>
<dbReference type="EMBL" id="JACRSW010000029">
    <property type="protein sequence ID" value="MBC8557530.1"/>
    <property type="molecule type" value="Genomic_DNA"/>
</dbReference>
<comment type="caution">
    <text evidence="1">The sequence shown here is derived from an EMBL/GenBank/DDBJ whole genome shotgun (WGS) entry which is preliminary data.</text>
</comment>
<evidence type="ECO:0000313" key="1">
    <source>
        <dbReference type="EMBL" id="MBC8557530.1"/>
    </source>
</evidence>
<protein>
    <recommendedName>
        <fullName evidence="3">DUF4352 domain-containing protein</fullName>
    </recommendedName>
</protein>
<evidence type="ECO:0000313" key="2">
    <source>
        <dbReference type="Proteomes" id="UP000637513"/>
    </source>
</evidence>
<evidence type="ECO:0008006" key="3">
    <source>
        <dbReference type="Google" id="ProtNLM"/>
    </source>
</evidence>
<proteinExistence type="predicted"/>
<gene>
    <name evidence="1" type="ORF">H8700_07395</name>
</gene>
<dbReference type="Proteomes" id="UP000637513">
    <property type="component" value="Unassembled WGS sequence"/>
</dbReference>
<accession>A0ABR7MUQ6</accession>
<organism evidence="1 2">
    <name type="scientific">Jutongia hominis</name>
    <dbReference type="NCBI Taxonomy" id="2763664"/>
    <lineage>
        <taxon>Bacteria</taxon>
        <taxon>Bacillati</taxon>
        <taxon>Bacillota</taxon>
        <taxon>Clostridia</taxon>
        <taxon>Lachnospirales</taxon>
        <taxon>Lachnospiraceae</taxon>
        <taxon>Jutongia</taxon>
    </lineage>
</organism>